<dbReference type="STRING" id="195064.SAMN05421721_10222"/>
<dbReference type="Pfam" id="PF01292">
    <property type="entry name" value="Ni_hydr_CYTB"/>
    <property type="match status" value="1"/>
</dbReference>
<feature type="transmembrane region" description="Helical" evidence="7">
    <location>
        <begin position="37"/>
        <end position="56"/>
    </location>
</feature>
<dbReference type="GO" id="GO:0005886">
    <property type="term" value="C:plasma membrane"/>
    <property type="evidence" value="ECO:0007669"/>
    <property type="project" value="UniProtKB-SubCell"/>
</dbReference>
<dbReference type="AlphaFoldDB" id="A0A1I4PLD2"/>
<dbReference type="EMBL" id="FOUO01000002">
    <property type="protein sequence ID" value="SFM28567.1"/>
    <property type="molecule type" value="Genomic_DNA"/>
</dbReference>
<dbReference type="InterPro" id="IPR011577">
    <property type="entry name" value="Cyt_b561_bac/Ni-Hgenase"/>
</dbReference>
<accession>A0A1I4PLD2</accession>
<evidence type="ECO:0000256" key="3">
    <source>
        <dbReference type="ARBA" id="ARBA00022692"/>
    </source>
</evidence>
<evidence type="ECO:0000256" key="6">
    <source>
        <dbReference type="SAM" id="MobiDB-lite"/>
    </source>
</evidence>
<feature type="region of interest" description="Disordered" evidence="6">
    <location>
        <begin position="137"/>
        <end position="157"/>
    </location>
</feature>
<feature type="transmembrane region" description="Helical" evidence="7">
    <location>
        <begin position="12"/>
        <end position="31"/>
    </location>
</feature>
<dbReference type="GO" id="GO:0020037">
    <property type="term" value="F:heme binding"/>
    <property type="evidence" value="ECO:0007669"/>
    <property type="project" value="TreeGrafter"/>
</dbReference>
<dbReference type="InterPro" id="IPR016174">
    <property type="entry name" value="Di-haem_cyt_TM"/>
</dbReference>
<evidence type="ECO:0000256" key="5">
    <source>
        <dbReference type="ARBA" id="ARBA00023136"/>
    </source>
</evidence>
<evidence type="ECO:0000256" key="2">
    <source>
        <dbReference type="ARBA" id="ARBA00022475"/>
    </source>
</evidence>
<reference evidence="9 10" key="1">
    <citation type="submission" date="2016-10" db="EMBL/GenBank/DDBJ databases">
        <authorList>
            <person name="de Groot N.N."/>
        </authorList>
    </citation>
    <scope>NUCLEOTIDE SEQUENCE [LARGE SCALE GENOMIC DNA]</scope>
    <source>
        <strain evidence="9 10">DSM 4180</strain>
    </source>
</reference>
<evidence type="ECO:0000313" key="10">
    <source>
        <dbReference type="Proteomes" id="UP000199556"/>
    </source>
</evidence>
<feature type="transmembrane region" description="Helical" evidence="7">
    <location>
        <begin position="167"/>
        <end position="188"/>
    </location>
</feature>
<keyword evidence="10" id="KW-1185">Reference proteome</keyword>
<feature type="domain" description="Cytochrome b561 bacterial/Ni-hydrogenase" evidence="8">
    <location>
        <begin position="9"/>
        <end position="201"/>
    </location>
</feature>
<evidence type="ECO:0000256" key="1">
    <source>
        <dbReference type="ARBA" id="ARBA00004651"/>
    </source>
</evidence>
<dbReference type="SUPFAM" id="SSF81342">
    <property type="entry name" value="Transmembrane di-heme cytochromes"/>
    <property type="match status" value="1"/>
</dbReference>
<keyword evidence="5 7" id="KW-0472">Membrane</keyword>
<feature type="transmembrane region" description="Helical" evidence="7">
    <location>
        <begin position="94"/>
        <end position="119"/>
    </location>
</feature>
<organism evidence="9 10">
    <name type="scientific">Ectothiorhodospira mobilis</name>
    <dbReference type="NCBI Taxonomy" id="195064"/>
    <lineage>
        <taxon>Bacteria</taxon>
        <taxon>Pseudomonadati</taxon>
        <taxon>Pseudomonadota</taxon>
        <taxon>Gammaproteobacteria</taxon>
        <taxon>Chromatiales</taxon>
        <taxon>Ectothiorhodospiraceae</taxon>
        <taxon>Ectothiorhodospira</taxon>
    </lineage>
</organism>
<feature type="compositionally biased region" description="Acidic residues" evidence="6">
    <location>
        <begin position="140"/>
        <end position="149"/>
    </location>
</feature>
<dbReference type="PANTHER" id="PTHR30485">
    <property type="entry name" value="NI/FE-HYDROGENASE 1 B-TYPE CYTOCHROME SUBUNIT"/>
    <property type="match status" value="1"/>
</dbReference>
<dbReference type="PANTHER" id="PTHR30485:SF2">
    <property type="entry name" value="BLL0597 PROTEIN"/>
    <property type="match status" value="1"/>
</dbReference>
<dbReference type="Proteomes" id="UP000199556">
    <property type="component" value="Unassembled WGS sequence"/>
</dbReference>
<proteinExistence type="predicted"/>
<name>A0A1I4PLD2_ECTMO</name>
<dbReference type="Gene3D" id="1.20.950.20">
    <property type="entry name" value="Transmembrane di-heme cytochromes, Chain C"/>
    <property type="match status" value="1"/>
</dbReference>
<protein>
    <submittedName>
        <fullName evidence="9">Cytochrome b</fullName>
    </submittedName>
</protein>
<evidence type="ECO:0000256" key="7">
    <source>
        <dbReference type="SAM" id="Phobius"/>
    </source>
</evidence>
<evidence type="ECO:0000259" key="8">
    <source>
        <dbReference type="Pfam" id="PF01292"/>
    </source>
</evidence>
<evidence type="ECO:0000313" key="9">
    <source>
        <dbReference type="EMBL" id="SFM28567.1"/>
    </source>
</evidence>
<dbReference type="GO" id="GO:0009055">
    <property type="term" value="F:electron transfer activity"/>
    <property type="evidence" value="ECO:0007669"/>
    <property type="project" value="InterPro"/>
</dbReference>
<dbReference type="InterPro" id="IPR051542">
    <property type="entry name" value="Hydrogenase_cytochrome"/>
</dbReference>
<sequence>MNATTEQRVWDPLVRVFHWGLAAAFAVAWFTEHQPHVLAGYAALTLVAVRVVWGFIGPRHARFRDFVRPPGEVMAHVREMLQGRMKREAGHNPLAGWVYVFLFLSLIGLTVSGMATLAAEESAGPLAGMVAGEQESTSLYEDDEYEEHEEEGHAESGGRDWEEIHEFFANLTLALVLLHLAGVLLGSLMQGQNLAAGMITGRKQVDNEDTQEERS</sequence>
<evidence type="ECO:0000256" key="4">
    <source>
        <dbReference type="ARBA" id="ARBA00022989"/>
    </source>
</evidence>
<keyword evidence="3 7" id="KW-0812">Transmembrane</keyword>
<dbReference type="RefSeq" id="WP_090483448.1">
    <property type="nucleotide sequence ID" value="NZ_FOUO01000002.1"/>
</dbReference>
<keyword evidence="2" id="KW-1003">Cell membrane</keyword>
<gene>
    <name evidence="9" type="ORF">SAMN05421721_10222</name>
</gene>
<comment type="subcellular location">
    <subcellularLocation>
        <location evidence="1">Cell membrane</location>
        <topology evidence="1">Multi-pass membrane protein</topology>
    </subcellularLocation>
</comment>
<dbReference type="OrthoDB" id="196472at2"/>
<dbReference type="GO" id="GO:0022904">
    <property type="term" value="P:respiratory electron transport chain"/>
    <property type="evidence" value="ECO:0007669"/>
    <property type="project" value="InterPro"/>
</dbReference>
<keyword evidence="4 7" id="KW-1133">Transmembrane helix</keyword>